<evidence type="ECO:0000313" key="2">
    <source>
        <dbReference type="Proteomes" id="UP000295632"/>
    </source>
</evidence>
<reference evidence="1 2" key="1">
    <citation type="submission" date="2019-03" db="EMBL/GenBank/DDBJ databases">
        <title>Genomic Encyclopedia of Type Strains, Phase IV (KMG-IV): sequencing the most valuable type-strain genomes for metagenomic binning, comparative biology and taxonomic classification.</title>
        <authorList>
            <person name="Goeker M."/>
        </authorList>
    </citation>
    <scope>NUCLEOTIDE SEQUENCE [LARGE SCALE GENOMIC DNA]</scope>
    <source>
        <strain evidence="1 2">DSM 28697</strain>
    </source>
</reference>
<dbReference type="EMBL" id="SNYJ01000013">
    <property type="protein sequence ID" value="TDQ37413.1"/>
    <property type="molecule type" value="Genomic_DNA"/>
</dbReference>
<accession>A0A4R6TYE1</accession>
<sequence length="63" mass="7422">MSNRSSLFAQRTAAQRAYAEKRITQKQYEDVLTAIERQEKLRQEQQSNTLKKVHMATKRLLKA</sequence>
<organism evidence="1 2">
    <name type="scientific">Aureibacillus halotolerans</name>
    <dbReference type="NCBI Taxonomy" id="1508390"/>
    <lineage>
        <taxon>Bacteria</taxon>
        <taxon>Bacillati</taxon>
        <taxon>Bacillota</taxon>
        <taxon>Bacilli</taxon>
        <taxon>Bacillales</taxon>
        <taxon>Bacillaceae</taxon>
        <taxon>Aureibacillus</taxon>
    </lineage>
</organism>
<protein>
    <submittedName>
        <fullName evidence="1">Uncharacterized protein</fullName>
    </submittedName>
</protein>
<dbReference type="RefSeq" id="WP_133581259.1">
    <property type="nucleotide sequence ID" value="NZ_SNYJ01000013.1"/>
</dbReference>
<proteinExistence type="predicted"/>
<name>A0A4R6TYE1_9BACI</name>
<keyword evidence="2" id="KW-1185">Reference proteome</keyword>
<evidence type="ECO:0000313" key="1">
    <source>
        <dbReference type="EMBL" id="TDQ37413.1"/>
    </source>
</evidence>
<gene>
    <name evidence="1" type="ORF">EV213_11347</name>
</gene>
<comment type="caution">
    <text evidence="1">The sequence shown here is derived from an EMBL/GenBank/DDBJ whole genome shotgun (WGS) entry which is preliminary data.</text>
</comment>
<dbReference type="AlphaFoldDB" id="A0A4R6TYE1"/>
<dbReference type="Proteomes" id="UP000295632">
    <property type="component" value="Unassembled WGS sequence"/>
</dbReference>